<evidence type="ECO:0000256" key="1">
    <source>
        <dbReference type="ARBA" id="ARBA00022448"/>
    </source>
</evidence>
<keyword evidence="3" id="KW-1278">Translocase</keyword>
<dbReference type="AlphaFoldDB" id="A0A645BBP2"/>
<dbReference type="InterPro" id="IPR003439">
    <property type="entry name" value="ABC_transporter-like_ATP-bd"/>
</dbReference>
<protein>
    <submittedName>
        <fullName evidence="6">Phosphate-import ATP-binding protein PhnC</fullName>
    </submittedName>
</protein>
<proteinExistence type="predicted"/>
<keyword evidence="2" id="KW-1003">Cell membrane</keyword>
<gene>
    <name evidence="6" type="primary">phnC_6</name>
    <name evidence="6" type="ORF">SDC9_109360</name>
</gene>
<keyword evidence="1" id="KW-0813">Transport</keyword>
<dbReference type="InterPro" id="IPR027417">
    <property type="entry name" value="P-loop_NTPase"/>
</dbReference>
<dbReference type="Gene3D" id="3.40.50.300">
    <property type="entry name" value="P-loop containing nucleotide triphosphate hydrolases"/>
    <property type="match status" value="1"/>
</dbReference>
<organism evidence="6">
    <name type="scientific">bioreactor metagenome</name>
    <dbReference type="NCBI Taxonomy" id="1076179"/>
    <lineage>
        <taxon>unclassified sequences</taxon>
        <taxon>metagenomes</taxon>
        <taxon>ecological metagenomes</taxon>
    </lineage>
</organism>
<dbReference type="InterPro" id="IPR050086">
    <property type="entry name" value="MetN_ABC_transporter-like"/>
</dbReference>
<dbReference type="PANTHER" id="PTHR43166">
    <property type="entry name" value="AMINO ACID IMPORT ATP-BINDING PROTEIN"/>
    <property type="match status" value="1"/>
</dbReference>
<dbReference type="Pfam" id="PF00005">
    <property type="entry name" value="ABC_tran"/>
    <property type="match status" value="1"/>
</dbReference>
<comment type="caution">
    <text evidence="6">The sequence shown here is derived from an EMBL/GenBank/DDBJ whole genome shotgun (WGS) entry which is preliminary data.</text>
</comment>
<name>A0A645BBP2_9ZZZZ</name>
<evidence type="ECO:0000313" key="6">
    <source>
        <dbReference type="EMBL" id="MPM62488.1"/>
    </source>
</evidence>
<keyword evidence="4" id="KW-0472">Membrane</keyword>
<reference evidence="6" key="1">
    <citation type="submission" date="2019-08" db="EMBL/GenBank/DDBJ databases">
        <authorList>
            <person name="Kucharzyk K."/>
            <person name="Murdoch R.W."/>
            <person name="Higgins S."/>
            <person name="Loffler F."/>
        </authorList>
    </citation>
    <scope>NUCLEOTIDE SEQUENCE</scope>
</reference>
<accession>A0A645BBP2</accession>
<evidence type="ECO:0000259" key="5">
    <source>
        <dbReference type="Pfam" id="PF00005"/>
    </source>
</evidence>
<evidence type="ECO:0000256" key="2">
    <source>
        <dbReference type="ARBA" id="ARBA00022475"/>
    </source>
</evidence>
<evidence type="ECO:0000256" key="4">
    <source>
        <dbReference type="ARBA" id="ARBA00023136"/>
    </source>
</evidence>
<dbReference type="EMBL" id="VSSQ01018891">
    <property type="protein sequence ID" value="MPM62488.1"/>
    <property type="molecule type" value="Genomic_DNA"/>
</dbReference>
<dbReference type="SUPFAM" id="SSF52540">
    <property type="entry name" value="P-loop containing nucleoside triphosphate hydrolases"/>
    <property type="match status" value="1"/>
</dbReference>
<sequence length="105" mass="11771">MYDKTANLSGGEQQRVALARLLVQHPQIILADEPIASLDPALSESVISMLINLTSEYNITLVSSLHSVDYALRFFDRIIGLKEGKIYIDSSTSDIDEEKLKELYK</sequence>
<dbReference type="GO" id="GO:0016887">
    <property type="term" value="F:ATP hydrolysis activity"/>
    <property type="evidence" value="ECO:0007669"/>
    <property type="project" value="InterPro"/>
</dbReference>
<keyword evidence="6" id="KW-0547">Nucleotide-binding</keyword>
<dbReference type="PANTHER" id="PTHR43166:SF6">
    <property type="entry name" value="PHOSPHONATES IMPORT ATP-BINDING PROTEIN PHNC"/>
    <property type="match status" value="1"/>
</dbReference>
<dbReference type="GO" id="GO:0005524">
    <property type="term" value="F:ATP binding"/>
    <property type="evidence" value="ECO:0007669"/>
    <property type="project" value="UniProtKB-KW"/>
</dbReference>
<feature type="domain" description="ABC transporter" evidence="5">
    <location>
        <begin position="3"/>
        <end position="36"/>
    </location>
</feature>
<keyword evidence="6" id="KW-0067">ATP-binding</keyword>
<evidence type="ECO:0000256" key="3">
    <source>
        <dbReference type="ARBA" id="ARBA00022967"/>
    </source>
</evidence>